<dbReference type="EMBL" id="BAABAB010000031">
    <property type="protein sequence ID" value="GAA3633130.1"/>
    <property type="molecule type" value="Genomic_DNA"/>
</dbReference>
<evidence type="ECO:0000256" key="2">
    <source>
        <dbReference type="ARBA" id="ARBA00022475"/>
    </source>
</evidence>
<dbReference type="SUPFAM" id="SSF56024">
    <property type="entry name" value="Phospholipase D/nuclease"/>
    <property type="match status" value="2"/>
</dbReference>
<dbReference type="PROSITE" id="PS50035">
    <property type="entry name" value="PLD"/>
    <property type="match status" value="2"/>
</dbReference>
<evidence type="ECO:0000256" key="6">
    <source>
        <dbReference type="ARBA" id="ARBA00022737"/>
    </source>
</evidence>
<protein>
    <recommendedName>
        <fullName evidence="12">Cardiolipin synthase</fullName>
        <ecNumber evidence="12">2.7.8.-</ecNumber>
    </recommendedName>
</protein>
<evidence type="ECO:0000256" key="3">
    <source>
        <dbReference type="ARBA" id="ARBA00022516"/>
    </source>
</evidence>
<dbReference type="PANTHER" id="PTHR21248">
    <property type="entry name" value="CARDIOLIPIN SYNTHASE"/>
    <property type="match status" value="1"/>
</dbReference>
<keyword evidence="9 13" id="KW-0472">Membrane</keyword>
<evidence type="ECO:0000256" key="8">
    <source>
        <dbReference type="ARBA" id="ARBA00023098"/>
    </source>
</evidence>
<evidence type="ECO:0000256" key="5">
    <source>
        <dbReference type="ARBA" id="ARBA00022692"/>
    </source>
</evidence>
<feature type="domain" description="PLD phosphodiesterase" evidence="14">
    <location>
        <begin position="393"/>
        <end position="420"/>
    </location>
</feature>
<evidence type="ECO:0000256" key="1">
    <source>
        <dbReference type="ARBA" id="ARBA00004651"/>
    </source>
</evidence>
<dbReference type="Gene3D" id="3.30.870.10">
    <property type="entry name" value="Endonuclease Chain A"/>
    <property type="match status" value="2"/>
</dbReference>
<keyword evidence="4" id="KW-0808">Transferase</keyword>
<dbReference type="Pfam" id="PF13396">
    <property type="entry name" value="PLDc_N"/>
    <property type="match status" value="1"/>
</dbReference>
<keyword evidence="11" id="KW-1208">Phospholipid metabolism</keyword>
<name>A0ABP7AIT3_9ACTN</name>
<dbReference type="InterPro" id="IPR001736">
    <property type="entry name" value="PLipase_D/transphosphatidylase"/>
</dbReference>
<keyword evidence="10" id="KW-0594">Phospholipid biosynthesis</keyword>
<keyword evidence="7 13" id="KW-1133">Transmembrane helix</keyword>
<evidence type="ECO:0000256" key="9">
    <source>
        <dbReference type="ARBA" id="ARBA00023136"/>
    </source>
</evidence>
<comment type="caution">
    <text evidence="15">The sequence shown here is derived from an EMBL/GenBank/DDBJ whole genome shotgun (WGS) entry which is preliminary data.</text>
</comment>
<evidence type="ECO:0000256" key="10">
    <source>
        <dbReference type="ARBA" id="ARBA00023209"/>
    </source>
</evidence>
<evidence type="ECO:0000256" key="12">
    <source>
        <dbReference type="NCBIfam" id="TIGR04265"/>
    </source>
</evidence>
<evidence type="ECO:0000256" key="13">
    <source>
        <dbReference type="SAM" id="Phobius"/>
    </source>
</evidence>
<keyword evidence="2" id="KW-1003">Cell membrane</keyword>
<keyword evidence="5 13" id="KW-0812">Transmembrane</keyword>
<dbReference type="Proteomes" id="UP001501490">
    <property type="component" value="Unassembled WGS sequence"/>
</dbReference>
<dbReference type="SMART" id="SM00155">
    <property type="entry name" value="PLDc"/>
    <property type="match status" value="2"/>
</dbReference>
<sequence length="480" mass="54861">MIWSLLVALLIFLINVIVLGLVPERRRPGSAMAWLLFIFLVPVVGLLFFLLIGSTHVPRKRRDEQHVAGQLIQSGLAHIPPLAPSPDRPAWLDSAMVLNRRLGWLPSVTNNSAELFHVYEESIQAKADLVRTAQHFVHVEYFMMCRDSTTEPFFQALLEVAARGVKVRVLFDHLSTNGLPGHKELLATFDQAGIEWRPMLPIRPLKGEFRRPDLRNHRKIVVVDGRSAFVGSQNMIDSSYHKKKLEAEGRQWRELTTRVEGPVVQTINLVFASDWFIESKEQLVDYVRPQEFADGFGDLTCQIVPSGPGFPDENNLRLFNTLIYGAQQRLSITSPYFVPDDSLLYAITTAAQRGVAVELFVSERGEQFMVSHAQCSYYRYLLEAGVRIFMYPYPYVLHAKHFSVDDHTAVIGSSNMDIRSFNLDFEVSMMCTGPSFVAKMREVEDLYRSLSREMTLEEWKKRPLSQRWLDNVMRLTSAVQ</sequence>
<keyword evidence="8" id="KW-0443">Lipid metabolism</keyword>
<feature type="transmembrane region" description="Helical" evidence="13">
    <location>
        <begin position="30"/>
        <end position="52"/>
    </location>
</feature>
<evidence type="ECO:0000313" key="15">
    <source>
        <dbReference type="EMBL" id="GAA3633130.1"/>
    </source>
</evidence>
<keyword evidence="16" id="KW-1185">Reference proteome</keyword>
<evidence type="ECO:0000256" key="11">
    <source>
        <dbReference type="ARBA" id="ARBA00023264"/>
    </source>
</evidence>
<keyword evidence="6" id="KW-0677">Repeat</keyword>
<reference evidence="16" key="1">
    <citation type="journal article" date="2019" name="Int. J. Syst. Evol. Microbiol.">
        <title>The Global Catalogue of Microorganisms (GCM) 10K type strain sequencing project: providing services to taxonomists for standard genome sequencing and annotation.</title>
        <authorList>
            <consortium name="The Broad Institute Genomics Platform"/>
            <consortium name="The Broad Institute Genome Sequencing Center for Infectious Disease"/>
            <person name="Wu L."/>
            <person name="Ma J."/>
        </authorList>
    </citation>
    <scope>NUCLEOTIDE SEQUENCE [LARGE SCALE GENOMIC DNA]</scope>
    <source>
        <strain evidence="16">JCM 16929</strain>
    </source>
</reference>
<dbReference type="PANTHER" id="PTHR21248:SF22">
    <property type="entry name" value="PHOSPHOLIPASE D"/>
    <property type="match status" value="1"/>
</dbReference>
<dbReference type="NCBIfam" id="TIGR04265">
    <property type="entry name" value="bac_cardiolipin"/>
    <property type="match status" value="1"/>
</dbReference>
<evidence type="ECO:0000313" key="16">
    <source>
        <dbReference type="Proteomes" id="UP001501490"/>
    </source>
</evidence>
<dbReference type="InterPro" id="IPR025202">
    <property type="entry name" value="PLD-like_dom"/>
</dbReference>
<evidence type="ECO:0000259" key="14">
    <source>
        <dbReference type="PROSITE" id="PS50035"/>
    </source>
</evidence>
<accession>A0ABP7AIT3</accession>
<dbReference type="Pfam" id="PF13091">
    <property type="entry name" value="PLDc_2"/>
    <property type="match status" value="2"/>
</dbReference>
<dbReference type="InterPro" id="IPR022924">
    <property type="entry name" value="Cardiolipin_synthase"/>
</dbReference>
<evidence type="ECO:0000256" key="7">
    <source>
        <dbReference type="ARBA" id="ARBA00022989"/>
    </source>
</evidence>
<keyword evidence="3" id="KW-0444">Lipid biosynthesis</keyword>
<feature type="domain" description="PLD phosphodiesterase" evidence="14">
    <location>
        <begin position="212"/>
        <end position="239"/>
    </location>
</feature>
<dbReference type="EC" id="2.7.8.-" evidence="12"/>
<evidence type="ECO:0000256" key="4">
    <source>
        <dbReference type="ARBA" id="ARBA00022679"/>
    </source>
</evidence>
<proteinExistence type="predicted"/>
<gene>
    <name evidence="15" type="primary">cls_1</name>
    <name evidence="15" type="ORF">GCM10022236_39630</name>
</gene>
<dbReference type="RefSeq" id="WP_344807831.1">
    <property type="nucleotide sequence ID" value="NZ_BAABAB010000031.1"/>
</dbReference>
<dbReference type="InterPro" id="IPR027379">
    <property type="entry name" value="CLS_N"/>
</dbReference>
<comment type="subcellular location">
    <subcellularLocation>
        <location evidence="1">Cell membrane</location>
        <topology evidence="1">Multi-pass membrane protein</topology>
    </subcellularLocation>
</comment>
<organism evidence="15 16">
    <name type="scientific">Microlunatus ginsengisoli</name>
    <dbReference type="NCBI Taxonomy" id="363863"/>
    <lineage>
        <taxon>Bacteria</taxon>
        <taxon>Bacillati</taxon>
        <taxon>Actinomycetota</taxon>
        <taxon>Actinomycetes</taxon>
        <taxon>Propionibacteriales</taxon>
        <taxon>Propionibacteriaceae</taxon>
        <taxon>Microlunatus</taxon>
    </lineage>
</organism>
<dbReference type="CDD" id="cd09158">
    <property type="entry name" value="PLDc_EcCLS_like_2"/>
    <property type="match status" value="1"/>
</dbReference>